<evidence type="ECO:0000313" key="5">
    <source>
        <dbReference type="Proteomes" id="UP000215086"/>
    </source>
</evidence>
<dbReference type="Gene3D" id="2.60.120.260">
    <property type="entry name" value="Galactose-binding domain-like"/>
    <property type="match status" value="2"/>
</dbReference>
<feature type="domain" description="Beta-mannosidase-like galactose-binding" evidence="3">
    <location>
        <begin position="1019"/>
        <end position="1097"/>
    </location>
</feature>
<name>A0A286RC44_9BACT</name>
<dbReference type="GO" id="GO:0005975">
    <property type="term" value="P:carbohydrate metabolic process"/>
    <property type="evidence" value="ECO:0007669"/>
    <property type="project" value="InterPro"/>
</dbReference>
<gene>
    <name evidence="4" type="ORF">THTE_0913</name>
</gene>
<dbReference type="Proteomes" id="UP000215086">
    <property type="component" value="Chromosome"/>
</dbReference>
<keyword evidence="1" id="KW-0732">Signal</keyword>
<dbReference type="EC" id="3.2.1.55" evidence="4"/>
<dbReference type="Pfam" id="PF22666">
    <property type="entry name" value="Glyco_hydro_2_N2"/>
    <property type="match status" value="1"/>
</dbReference>
<dbReference type="AlphaFoldDB" id="A0A286RC44"/>
<dbReference type="NCBIfam" id="NF045579">
    <property type="entry name" value="rhamnoside_JR"/>
    <property type="match status" value="1"/>
</dbReference>
<dbReference type="GO" id="GO:0046556">
    <property type="term" value="F:alpha-L-arabinofuranosidase activity"/>
    <property type="evidence" value="ECO:0007669"/>
    <property type="project" value="UniProtKB-EC"/>
</dbReference>
<dbReference type="EMBL" id="CP018477">
    <property type="protein sequence ID" value="ASV73515.1"/>
    <property type="molecule type" value="Genomic_DNA"/>
</dbReference>
<accession>A0A286RC44</accession>
<evidence type="ECO:0000256" key="2">
    <source>
        <dbReference type="ARBA" id="ARBA00022801"/>
    </source>
</evidence>
<organism evidence="4 5">
    <name type="scientific">Thermogutta terrifontis</name>
    <dbReference type="NCBI Taxonomy" id="1331910"/>
    <lineage>
        <taxon>Bacteria</taxon>
        <taxon>Pseudomonadati</taxon>
        <taxon>Planctomycetota</taxon>
        <taxon>Planctomycetia</taxon>
        <taxon>Pirellulales</taxon>
        <taxon>Thermoguttaceae</taxon>
        <taxon>Thermogutta</taxon>
    </lineage>
</organism>
<keyword evidence="5" id="KW-1185">Reference proteome</keyword>
<evidence type="ECO:0000313" key="4">
    <source>
        <dbReference type="EMBL" id="ASV73515.1"/>
    </source>
</evidence>
<protein>
    <submittedName>
        <fullName evidence="4">Alpha-L-arabinofuranosidase II</fullName>
        <ecNumber evidence="4">3.2.1.55</ecNumber>
    </submittedName>
</protein>
<dbReference type="PANTHER" id="PTHR43817">
    <property type="entry name" value="GLYCOSYL HYDROLASE"/>
    <property type="match status" value="1"/>
</dbReference>
<reference evidence="4 5" key="1">
    <citation type="journal article" name="Front. Microbiol.">
        <title>Sugar Metabolism of the First Thermophilic Planctomycete Thermogutta terrifontis: Comparative Genomic and Transcriptomic Approaches.</title>
        <authorList>
            <person name="Elcheninov A.G."/>
            <person name="Menzel P."/>
            <person name="Gudbergsdottir S.R."/>
            <person name="Slesarev A.I."/>
            <person name="Kadnikov V.V."/>
            <person name="Krogh A."/>
            <person name="Bonch-Osmolovskaya E.A."/>
            <person name="Peng X."/>
            <person name="Kublanov I.V."/>
        </authorList>
    </citation>
    <scope>NUCLEOTIDE SEQUENCE [LARGE SCALE GENOMIC DNA]</scope>
    <source>
        <strain evidence="4 5">R1</strain>
    </source>
</reference>
<dbReference type="Pfam" id="PF17132">
    <property type="entry name" value="Glyco_hydro_106"/>
    <property type="match status" value="1"/>
</dbReference>
<keyword evidence="2 4" id="KW-0378">Hydrolase</keyword>
<proteinExistence type="predicted"/>
<dbReference type="KEGG" id="ttf:THTE_0913"/>
<dbReference type="InterPro" id="IPR008979">
    <property type="entry name" value="Galactose-bd-like_sf"/>
</dbReference>
<dbReference type="PANTHER" id="PTHR43817:SF1">
    <property type="entry name" value="HYDROLASE, FAMILY 43, PUTATIVE (AFU_ORTHOLOGUE AFUA_3G01660)-RELATED"/>
    <property type="match status" value="1"/>
</dbReference>
<evidence type="ECO:0000256" key="1">
    <source>
        <dbReference type="ARBA" id="ARBA00022729"/>
    </source>
</evidence>
<dbReference type="InterPro" id="IPR054593">
    <property type="entry name" value="Beta-mannosidase-like_N2"/>
</dbReference>
<dbReference type="SUPFAM" id="SSF49785">
    <property type="entry name" value="Galactose-binding domain-like"/>
    <property type="match status" value="1"/>
</dbReference>
<keyword evidence="4" id="KW-0326">Glycosidase</keyword>
<sequence>MGIVSLSSFFTTLATEIPDELVLGFRNPPDVARPAAYWCWMNGYVDVPQALCELRQFREKGLSGLYVFDIGARDPDKVIPAGPAFMSREWVRQLVPLLSKAKEMGMEIGLITSSSWNAGGPWVTPEYGAMGLFTTQISCEGPGTFEAIIPQPELPPAAYKHPGGLPPIYRDIAVLALPADTVYDLPTFVFQLAPPGRYLVDHVILCNTESEDASKTGPLHRFVKGFAVYLSDTNDAPDAFRLVVKGELQPTTEPQRFDFPATHARYVKLELLSKHNPRESRWELGEFELCTPQGNNVVSRMVNGGSRTGAALVRFTTQWKTSGPWSADCIHDGVRNGPRNSWASAEEPPVVIASPTQVIDLTDRLGPDGKLHWEVPAGKWRIIRFGYGNTGQQLVLPSPNSAGWAIDHFNPAATDWHFRHILEPLIDELGPLDQTALKQLYVCSYELRGATWTPKLLEEFQRRRGYDMKPFLPVLLGCIMTDEATTRRFIRDYETTLSDLIVDAFYGRATEICHKHGLKLCAEAGGPGLPLHPVPVDALKAQGAIDIPRGEFWVDEHIWVVKETACAAQIYGKPMVDMEAFTSWRHWQDGPAELKPIADRAFCEGANHFTFHTAAHRPAQAKLPGWVYTAGTHFSPSIAWWPLAGGFVEYIARCSFLLQQGEPVTDVCYYYGDRGFNFVMPKSIDPELGFGYDYTVTDTKALLERAFVRNGRVCFAPEHEGTPVLVLPPGSEIRPEVMDKLASLIEAGATVVGEKPQKSPSLTDYPGCDEKVKAIADRIWGENPSASGHRTYGAGRVFWGMPLKEVLQHLGIPPDVVVHTAEGASIDYVHRRTPAVHIYFFWNRLPRWENLVARIRTESGTPEIWDPVTGKRTKLAAFRQTAEGMEVPLSLPPLGTLFVVVPRQGKNPPETDAVVGVLQDGKDLLFTPSTGKPPVQIELGDDGSLRVRCETPGEYQLVLASGRRIPFMATPVQHEKLTGAWQVEFPPGWGAPEKTTFQELISWTDHFEPGIRYFSGVATYRKTFQIGEISPHQRVFIDLGEVRFVAEVMVNGHWVGNLWTPPYELDITEAVRNGENELVVRVANDWSNRLTGDAREPQFGTFTYTNIKHALAWRVPWKEAPLHRSGLLGPVTVRIVTPVNFLTKGHEETRHE</sequence>
<evidence type="ECO:0000259" key="3">
    <source>
        <dbReference type="Pfam" id="PF22666"/>
    </source>
</evidence>